<accession>A0A843YPF1</accession>
<proteinExistence type="predicted"/>
<dbReference type="Proteomes" id="UP000451565">
    <property type="component" value="Unassembled WGS sequence"/>
</dbReference>
<comment type="caution">
    <text evidence="2">The sequence shown here is derived from an EMBL/GenBank/DDBJ whole genome shotgun (WGS) entry which is preliminary data.</text>
</comment>
<dbReference type="OrthoDB" id="9801669at2"/>
<dbReference type="PANTHER" id="PTHR43792">
    <property type="entry name" value="GNAT FAMILY, PUTATIVE (AFU_ORTHOLOGUE AFUA_3G00765)-RELATED-RELATED"/>
    <property type="match status" value="1"/>
</dbReference>
<dbReference type="InterPro" id="IPR016181">
    <property type="entry name" value="Acyl_CoA_acyltransferase"/>
</dbReference>
<dbReference type="PANTHER" id="PTHR43792:SF1">
    <property type="entry name" value="N-ACETYLTRANSFERASE DOMAIN-CONTAINING PROTEIN"/>
    <property type="match status" value="1"/>
</dbReference>
<evidence type="ECO:0000313" key="3">
    <source>
        <dbReference type="Proteomes" id="UP000451565"/>
    </source>
</evidence>
<name>A0A843YPF1_9BURK</name>
<dbReference type="Pfam" id="PF13302">
    <property type="entry name" value="Acetyltransf_3"/>
    <property type="match status" value="1"/>
</dbReference>
<evidence type="ECO:0000313" key="2">
    <source>
        <dbReference type="EMBL" id="MQQ99856.1"/>
    </source>
</evidence>
<protein>
    <submittedName>
        <fullName evidence="2">GNAT family N-acetyltransferase</fullName>
    </submittedName>
</protein>
<dbReference type="PROSITE" id="PS51186">
    <property type="entry name" value="GNAT"/>
    <property type="match status" value="1"/>
</dbReference>
<reference evidence="2 3" key="1">
    <citation type="submission" date="2019-10" db="EMBL/GenBank/DDBJ databases">
        <title>Glaciimonas soli sp. nov., a psychrophilic bacterium isolated from the forest soil of a high elevation mountain in Taiwan.</title>
        <authorList>
            <person name="Wang L.-T."/>
            <person name="Shieh W.Y."/>
        </authorList>
    </citation>
    <scope>NUCLEOTIDE SEQUENCE [LARGE SCALE GENOMIC DNA]</scope>
    <source>
        <strain evidence="2 3">GS1</strain>
    </source>
</reference>
<dbReference type="RefSeq" id="WP_153233393.1">
    <property type="nucleotide sequence ID" value="NZ_WINI01000001.1"/>
</dbReference>
<dbReference type="GO" id="GO:0016747">
    <property type="term" value="F:acyltransferase activity, transferring groups other than amino-acyl groups"/>
    <property type="evidence" value="ECO:0007669"/>
    <property type="project" value="InterPro"/>
</dbReference>
<feature type="domain" description="N-acetyltransferase" evidence="1">
    <location>
        <begin position="30"/>
        <end position="182"/>
    </location>
</feature>
<gene>
    <name evidence="2" type="ORF">GEV47_04045</name>
</gene>
<dbReference type="InterPro" id="IPR000182">
    <property type="entry name" value="GNAT_dom"/>
</dbReference>
<dbReference type="EMBL" id="WINI01000001">
    <property type="protein sequence ID" value="MQQ99856.1"/>
    <property type="molecule type" value="Genomic_DNA"/>
</dbReference>
<keyword evidence="2" id="KW-0808">Transferase</keyword>
<dbReference type="Gene3D" id="3.40.630.30">
    <property type="match status" value="1"/>
</dbReference>
<dbReference type="SUPFAM" id="SSF55729">
    <property type="entry name" value="Acyl-CoA N-acyltransferases (Nat)"/>
    <property type="match status" value="1"/>
</dbReference>
<sequence>MQPGLSSVRLLLEPQVTSHADEMFLHLQNPALYTYIPSDVPQNLVALRLRYTRQESRRSPDGSEAWLNWIVRLKGSIGSDKTPCIGFVQATVCLQEKTALVAYTVFQEFWRHGYAKEALTSMLDHLFAHYDLSAAEALIDTRNIASTSLVEAVGFTQVEFLPQADFFKGEHSDEYRYRLDRSPISNSA</sequence>
<organism evidence="2 3">
    <name type="scientific">Glaciimonas soli</name>
    <dbReference type="NCBI Taxonomy" id="2590999"/>
    <lineage>
        <taxon>Bacteria</taxon>
        <taxon>Pseudomonadati</taxon>
        <taxon>Pseudomonadota</taxon>
        <taxon>Betaproteobacteria</taxon>
        <taxon>Burkholderiales</taxon>
        <taxon>Oxalobacteraceae</taxon>
        <taxon>Glaciimonas</taxon>
    </lineage>
</organism>
<evidence type="ECO:0000259" key="1">
    <source>
        <dbReference type="PROSITE" id="PS51186"/>
    </source>
</evidence>
<keyword evidence="3" id="KW-1185">Reference proteome</keyword>
<dbReference type="AlphaFoldDB" id="A0A843YPF1"/>
<dbReference type="InterPro" id="IPR051531">
    <property type="entry name" value="N-acetyltransferase"/>
</dbReference>